<comment type="caution">
    <text evidence="1">The sequence shown here is derived from an EMBL/GenBank/DDBJ whole genome shotgun (WGS) entry which is preliminary data.</text>
</comment>
<accession>A0ACC0V433</accession>
<sequence length="316" mass="34980">MEERPVFDVLPLNPGDPKASAWGLWGKDDELGTINLLTHERTVIAAKEAKLGESISLNLPLDAFAQPMNPVRKPCSHTIIPKDYANDDEVTINTQGSSHWDGLRHYPYQDSKLYYNGVTQEDITGPLKNDRLGIQTRNTIAGRGVLLDWYAWAQARGIEIDHFSSHAIPLTELQAVAEAQGTTFLPGDILLVRTGWTRAYRALTPDQRARLPHRGVRSSCGVEATEASIRWHWDRAFAAVASDTVAYEAWPSPRAWGVSLHEVFLAGWGMPIGESFDFEELAQRCAELGRWTFMFLSMPMDIPGGVASPSGATAIL</sequence>
<gene>
    <name evidence="1" type="ORF">N3K66_002972</name>
</gene>
<evidence type="ECO:0000313" key="2">
    <source>
        <dbReference type="Proteomes" id="UP001163324"/>
    </source>
</evidence>
<protein>
    <submittedName>
        <fullName evidence="1">Uncharacterized protein</fullName>
    </submittedName>
</protein>
<name>A0ACC0V433_9HYPO</name>
<dbReference type="Proteomes" id="UP001163324">
    <property type="component" value="Chromosome 3"/>
</dbReference>
<reference evidence="1" key="1">
    <citation type="submission" date="2022-10" db="EMBL/GenBank/DDBJ databases">
        <title>Complete Genome of Trichothecium roseum strain YXFP-22015, a Plant Pathogen Isolated from Citrus.</title>
        <authorList>
            <person name="Wang Y."/>
            <person name="Zhu L."/>
        </authorList>
    </citation>
    <scope>NUCLEOTIDE SEQUENCE</scope>
    <source>
        <strain evidence="1">YXFP-22015</strain>
    </source>
</reference>
<dbReference type="EMBL" id="CM047942">
    <property type="protein sequence ID" value="KAI9901155.1"/>
    <property type="molecule type" value="Genomic_DNA"/>
</dbReference>
<organism evidence="1 2">
    <name type="scientific">Trichothecium roseum</name>
    <dbReference type="NCBI Taxonomy" id="47278"/>
    <lineage>
        <taxon>Eukaryota</taxon>
        <taxon>Fungi</taxon>
        <taxon>Dikarya</taxon>
        <taxon>Ascomycota</taxon>
        <taxon>Pezizomycotina</taxon>
        <taxon>Sordariomycetes</taxon>
        <taxon>Hypocreomycetidae</taxon>
        <taxon>Hypocreales</taxon>
        <taxon>Hypocreales incertae sedis</taxon>
        <taxon>Trichothecium</taxon>
    </lineage>
</organism>
<evidence type="ECO:0000313" key="1">
    <source>
        <dbReference type="EMBL" id="KAI9901155.1"/>
    </source>
</evidence>
<proteinExistence type="predicted"/>
<keyword evidence="2" id="KW-1185">Reference proteome</keyword>